<protein>
    <submittedName>
        <fullName evidence="11">Fibulin-7-like</fullName>
    </submittedName>
</protein>
<dbReference type="CDD" id="cd00054">
    <property type="entry name" value="EGF_CA"/>
    <property type="match status" value="1"/>
</dbReference>
<evidence type="ECO:0000256" key="6">
    <source>
        <dbReference type="ARBA" id="ARBA00023157"/>
    </source>
</evidence>
<dbReference type="GO" id="GO:0005509">
    <property type="term" value="F:calcium ion binding"/>
    <property type="evidence" value="ECO:0007669"/>
    <property type="project" value="InterPro"/>
</dbReference>
<keyword evidence="10" id="KW-1185">Reference proteome</keyword>
<evidence type="ECO:0000256" key="1">
    <source>
        <dbReference type="ARBA" id="ARBA00004613"/>
    </source>
</evidence>
<dbReference type="PANTHER" id="PTHR24034">
    <property type="entry name" value="EGF-LIKE DOMAIN-CONTAINING PROTEIN"/>
    <property type="match status" value="1"/>
</dbReference>
<dbReference type="Proteomes" id="UP000515152">
    <property type="component" value="Chromosome 3"/>
</dbReference>
<dbReference type="PANTHER" id="PTHR24034:SF197">
    <property type="entry name" value="FIBULIN-7-LIKE"/>
    <property type="match status" value="1"/>
</dbReference>
<dbReference type="RefSeq" id="XP_042563345.1">
    <property type="nucleotide sequence ID" value="XM_042707411.1"/>
</dbReference>
<dbReference type="Pfam" id="PF22914">
    <property type="entry name" value="Fibulin_C"/>
    <property type="match status" value="1"/>
</dbReference>
<dbReference type="GO" id="GO:0005576">
    <property type="term" value="C:extracellular region"/>
    <property type="evidence" value="ECO:0007669"/>
    <property type="project" value="UniProtKB-SubCell"/>
</dbReference>
<comment type="subcellular location">
    <subcellularLocation>
        <location evidence="1">Secreted</location>
    </subcellularLocation>
</comment>
<feature type="domain" description="NOTCH1 EGF-like calcium-binding" evidence="8">
    <location>
        <begin position="90"/>
        <end position="111"/>
    </location>
</feature>
<gene>
    <name evidence="11" type="primary">LOC122132795</name>
</gene>
<evidence type="ECO:0000313" key="11">
    <source>
        <dbReference type="RefSeq" id="XP_042563345.1"/>
    </source>
</evidence>
<organism evidence="10 11">
    <name type="scientific">Clupea harengus</name>
    <name type="common">Atlantic herring</name>
    <dbReference type="NCBI Taxonomy" id="7950"/>
    <lineage>
        <taxon>Eukaryota</taxon>
        <taxon>Metazoa</taxon>
        <taxon>Chordata</taxon>
        <taxon>Craniata</taxon>
        <taxon>Vertebrata</taxon>
        <taxon>Euteleostomi</taxon>
        <taxon>Actinopterygii</taxon>
        <taxon>Neopterygii</taxon>
        <taxon>Teleostei</taxon>
        <taxon>Clupei</taxon>
        <taxon>Clupeiformes</taxon>
        <taxon>Clupeoidei</taxon>
        <taxon>Clupeidae</taxon>
        <taxon>Clupea</taxon>
    </lineage>
</organism>
<dbReference type="OrthoDB" id="4062651at2759"/>
<reference evidence="11" key="1">
    <citation type="submission" date="2025-08" db="UniProtKB">
        <authorList>
            <consortium name="RefSeq"/>
        </authorList>
    </citation>
    <scope>IDENTIFICATION</scope>
</reference>
<sequence>MPPTREIALKTLFTRGTWNDLPSAVRSSDSVATGQANSSVIVPTTPAPVASRATLSDFVRASRCIHLQGSTHCTCEVGFALTGTENSMCTAGSYLCVCPPGYNLGRDNHSCQDIDECKTGQQNCTRGKVCVNTYGGYECVDAECPHFRNATYVKTSALYFLFAALLNLKGFTEFETELISLSTWKRETSGGAVPLLSVHSVPRRCERNPCMVWDKACMQAPNSVSFHYMAVVSNMSAPRVLFRVAAARLLGDTLRFGLLGNRGQRHFTVQRSGQTTGQLLLVSPPQGPDTLQAEVEMSELEKRKLLGRYVTKVTLFVSPYTF</sequence>
<dbReference type="InterPro" id="IPR018097">
    <property type="entry name" value="EGF_Ca-bd_CS"/>
</dbReference>
<keyword evidence="4" id="KW-0677">Repeat</keyword>
<keyword evidence="3" id="KW-0245">EGF-like domain</keyword>
<evidence type="ECO:0000256" key="2">
    <source>
        <dbReference type="ARBA" id="ARBA00022525"/>
    </source>
</evidence>
<evidence type="ECO:0000259" key="8">
    <source>
        <dbReference type="Pfam" id="PF07645"/>
    </source>
</evidence>
<feature type="domain" description="NOTCH1 EGF-like calcium-binding" evidence="8">
    <location>
        <begin position="113"/>
        <end position="147"/>
    </location>
</feature>
<dbReference type="KEGG" id="char:122132795"/>
<name>A0A8M1KL88_CLUHA</name>
<evidence type="ECO:0000256" key="4">
    <source>
        <dbReference type="ARBA" id="ARBA00022737"/>
    </source>
</evidence>
<accession>A0A8M1KL88</accession>
<dbReference type="InterPro" id="IPR049883">
    <property type="entry name" value="NOTCH1_EGF-like"/>
</dbReference>
<evidence type="ECO:0000256" key="3">
    <source>
        <dbReference type="ARBA" id="ARBA00022536"/>
    </source>
</evidence>
<dbReference type="PROSITE" id="PS01187">
    <property type="entry name" value="EGF_CA"/>
    <property type="match status" value="1"/>
</dbReference>
<evidence type="ECO:0000313" key="10">
    <source>
        <dbReference type="Proteomes" id="UP000515152"/>
    </source>
</evidence>
<proteinExistence type="predicted"/>
<feature type="domain" description="Fibulin C-terminal Ig-like" evidence="9">
    <location>
        <begin position="223"/>
        <end position="319"/>
    </location>
</feature>
<dbReference type="InterPro" id="IPR050751">
    <property type="entry name" value="ECM_structural_protein"/>
</dbReference>
<keyword evidence="6" id="KW-1015">Disulfide bond</keyword>
<keyword evidence="5" id="KW-0106">Calcium</keyword>
<dbReference type="Pfam" id="PF07645">
    <property type="entry name" value="EGF_CA"/>
    <property type="match status" value="2"/>
</dbReference>
<keyword evidence="7" id="KW-0325">Glycoprotein</keyword>
<keyword evidence="2" id="KW-0964">Secreted</keyword>
<evidence type="ECO:0000256" key="5">
    <source>
        <dbReference type="ARBA" id="ARBA00022837"/>
    </source>
</evidence>
<dbReference type="GeneID" id="122132795"/>
<evidence type="ECO:0000259" key="9">
    <source>
        <dbReference type="Pfam" id="PF22914"/>
    </source>
</evidence>
<dbReference type="GO" id="GO:0032502">
    <property type="term" value="P:developmental process"/>
    <property type="evidence" value="ECO:0007669"/>
    <property type="project" value="UniProtKB-ARBA"/>
</dbReference>
<dbReference type="InterPro" id="IPR055088">
    <property type="entry name" value="Fibulin_C"/>
</dbReference>
<evidence type="ECO:0000256" key="7">
    <source>
        <dbReference type="ARBA" id="ARBA00023180"/>
    </source>
</evidence>
<dbReference type="AlphaFoldDB" id="A0A8M1KL88"/>